<dbReference type="InterPro" id="IPR002734">
    <property type="entry name" value="RibDG_C"/>
</dbReference>
<evidence type="ECO:0000256" key="4">
    <source>
        <dbReference type="ARBA" id="ARBA00012851"/>
    </source>
</evidence>
<feature type="domain" description="Bacterial bifunctional deaminase-reductase C-terminal" evidence="13">
    <location>
        <begin position="24"/>
        <end position="258"/>
    </location>
</feature>
<comment type="similarity">
    <text evidence="3">Belongs to the HTP reductase family.</text>
</comment>
<evidence type="ECO:0000313" key="14">
    <source>
        <dbReference type="EMBL" id="KAF9469785.1"/>
    </source>
</evidence>
<evidence type="ECO:0000256" key="5">
    <source>
        <dbReference type="ARBA" id="ARBA00015035"/>
    </source>
</evidence>
<keyword evidence="7" id="KW-0521">NADP</keyword>
<evidence type="ECO:0000256" key="11">
    <source>
        <dbReference type="ARBA" id="ARBA00047550"/>
    </source>
</evidence>
<comment type="caution">
    <text evidence="14">The sequence shown here is derived from an EMBL/GenBank/DDBJ whole genome shotgun (WGS) entry which is preliminary data.</text>
</comment>
<comment type="catalytic activity">
    <reaction evidence="11">
        <text>2,5-diamino-6-(1-D-ribitylamino)pyrimidin-4(3H)-one 5'-phosphate + NAD(+) = 2,5-diamino-6-(1-D-ribosylamino)pyrimidin-4(3H)-one 5'-phosphate + NADH + H(+)</text>
        <dbReference type="Rhea" id="RHEA:27274"/>
        <dbReference type="ChEBI" id="CHEBI:15378"/>
        <dbReference type="ChEBI" id="CHEBI:57540"/>
        <dbReference type="ChEBI" id="CHEBI:57945"/>
        <dbReference type="ChEBI" id="CHEBI:58890"/>
        <dbReference type="ChEBI" id="CHEBI:59545"/>
        <dbReference type="EC" id="1.1.1.302"/>
    </reaction>
</comment>
<dbReference type="Gene3D" id="3.40.430.10">
    <property type="entry name" value="Dihydrofolate Reductase, subunit A"/>
    <property type="match status" value="1"/>
</dbReference>
<evidence type="ECO:0000256" key="8">
    <source>
        <dbReference type="ARBA" id="ARBA00023002"/>
    </source>
</evidence>
<dbReference type="GO" id="GO:0008703">
    <property type="term" value="F:5-amino-6-(5-phosphoribosylamino)uracil reductase activity"/>
    <property type="evidence" value="ECO:0007669"/>
    <property type="project" value="InterPro"/>
</dbReference>
<keyword evidence="6" id="KW-0686">Riboflavin biosynthesis</keyword>
<evidence type="ECO:0000256" key="2">
    <source>
        <dbReference type="ARBA" id="ARBA00005104"/>
    </source>
</evidence>
<evidence type="ECO:0000256" key="12">
    <source>
        <dbReference type="ARBA" id="ARBA00049020"/>
    </source>
</evidence>
<dbReference type="OrthoDB" id="5432at2759"/>
<dbReference type="AlphaFoldDB" id="A0A9P5YJI9"/>
<comment type="pathway">
    <text evidence="2">Cofactor biosynthesis; riboflavin biosynthesis.</text>
</comment>
<comment type="function">
    <text evidence="1">Catalyzes an early step in riboflavin biosynthesis, the NADPH-dependent reduction of the ribose side chain of 2,5-diamino-6-ribosylamino-4(3H)-pyrimidinone 5'-phosphate, yielding 2,5-diamino-6-ribitylamino-4(3H)-pyrimidinone 5'-phosphate.</text>
</comment>
<evidence type="ECO:0000256" key="10">
    <source>
        <dbReference type="ARBA" id="ARBA00031630"/>
    </source>
</evidence>
<sequence length="266" mass="28395">MSPPAILTDVLSRYTTTPALGPYPHVTLTFAQSLDAKIGRRNGSQLILSGKESMIMTHWMRTMHGAILIGIGTALNDNPQLNTRHLPPPPPGAAPYHLPRPVILDAHLRLPPTCKLLVNYKSGTGRRPWVICATVSDDPERTRRLKALENAGARVIQVSGLAADIMDEGVSTLPIPTILEALYASGIHSVMVEGGARVIGSFFSAKTPSGDSIVDSLIVTVAPTFVGEDGVGYGQELGKKTQGFEYVKAELIGRDMVVAMIATPAL</sequence>
<dbReference type="InterPro" id="IPR024072">
    <property type="entry name" value="DHFR-like_dom_sf"/>
</dbReference>
<gene>
    <name evidence="14" type="ORF">BDZ94DRAFT_1243253</name>
</gene>
<evidence type="ECO:0000313" key="15">
    <source>
        <dbReference type="Proteomes" id="UP000807353"/>
    </source>
</evidence>
<dbReference type="EMBL" id="MU150229">
    <property type="protein sequence ID" value="KAF9469785.1"/>
    <property type="molecule type" value="Genomic_DNA"/>
</dbReference>
<dbReference type="GO" id="GO:0009231">
    <property type="term" value="P:riboflavin biosynthetic process"/>
    <property type="evidence" value="ECO:0007669"/>
    <property type="project" value="UniProtKB-KW"/>
</dbReference>
<evidence type="ECO:0000256" key="7">
    <source>
        <dbReference type="ARBA" id="ARBA00022857"/>
    </source>
</evidence>
<name>A0A9P5YJI9_9AGAR</name>
<evidence type="ECO:0000256" key="3">
    <source>
        <dbReference type="ARBA" id="ARBA00009723"/>
    </source>
</evidence>
<evidence type="ECO:0000256" key="6">
    <source>
        <dbReference type="ARBA" id="ARBA00022619"/>
    </source>
</evidence>
<protein>
    <recommendedName>
        <fullName evidence="5">2,5-diamino-6-ribosylamino-4(3H)-pyrimidinone 5'-phosphate reductase</fullName>
        <ecNumber evidence="4">1.1.1.302</ecNumber>
    </recommendedName>
    <alternativeName>
        <fullName evidence="10">2,5-diamino-6-(5-phospho-D-ribosylamino)pyrimidin-4(3H)-one reductase</fullName>
    </alternativeName>
    <alternativeName>
        <fullName evidence="9">2,5-diamino-6-ribitylamino-4(3H)-pyrimidinone 5'-phosphate synthase</fullName>
    </alternativeName>
</protein>
<keyword evidence="8" id="KW-0560">Oxidoreductase</keyword>
<keyword evidence="15" id="KW-1185">Reference proteome</keyword>
<dbReference type="EC" id="1.1.1.302" evidence="4"/>
<dbReference type="PANTHER" id="PTHR38011">
    <property type="entry name" value="DIHYDROFOLATE REDUCTASE FAMILY PROTEIN (AFU_ORTHOLOGUE AFUA_8G06820)"/>
    <property type="match status" value="1"/>
</dbReference>
<dbReference type="SUPFAM" id="SSF53597">
    <property type="entry name" value="Dihydrofolate reductase-like"/>
    <property type="match status" value="1"/>
</dbReference>
<dbReference type="PANTHER" id="PTHR38011:SF7">
    <property type="entry name" value="2,5-DIAMINO-6-RIBOSYLAMINO-4(3H)-PYRIMIDINONE 5'-PHOSPHATE REDUCTASE"/>
    <property type="match status" value="1"/>
</dbReference>
<evidence type="ECO:0000256" key="9">
    <source>
        <dbReference type="ARBA" id="ARBA00030073"/>
    </source>
</evidence>
<reference evidence="14" key="1">
    <citation type="submission" date="2020-11" db="EMBL/GenBank/DDBJ databases">
        <authorList>
            <consortium name="DOE Joint Genome Institute"/>
            <person name="Ahrendt S."/>
            <person name="Riley R."/>
            <person name="Andreopoulos W."/>
            <person name="Labutti K."/>
            <person name="Pangilinan J."/>
            <person name="Ruiz-Duenas F.J."/>
            <person name="Barrasa J.M."/>
            <person name="Sanchez-Garcia M."/>
            <person name="Camarero S."/>
            <person name="Miyauchi S."/>
            <person name="Serrano A."/>
            <person name="Linde D."/>
            <person name="Babiker R."/>
            <person name="Drula E."/>
            <person name="Ayuso-Fernandez I."/>
            <person name="Pacheco R."/>
            <person name="Padilla G."/>
            <person name="Ferreira P."/>
            <person name="Barriuso J."/>
            <person name="Kellner H."/>
            <person name="Castanera R."/>
            <person name="Alfaro M."/>
            <person name="Ramirez L."/>
            <person name="Pisabarro A.G."/>
            <person name="Kuo A."/>
            <person name="Tritt A."/>
            <person name="Lipzen A."/>
            <person name="He G."/>
            <person name="Yan M."/>
            <person name="Ng V."/>
            <person name="Cullen D."/>
            <person name="Martin F."/>
            <person name="Rosso M.-N."/>
            <person name="Henrissat B."/>
            <person name="Hibbett D."/>
            <person name="Martinez A.T."/>
            <person name="Grigoriev I.V."/>
        </authorList>
    </citation>
    <scope>NUCLEOTIDE SEQUENCE</scope>
    <source>
        <strain evidence="14">CBS 247.69</strain>
    </source>
</reference>
<evidence type="ECO:0000256" key="1">
    <source>
        <dbReference type="ARBA" id="ARBA00003555"/>
    </source>
</evidence>
<evidence type="ECO:0000259" key="13">
    <source>
        <dbReference type="Pfam" id="PF01872"/>
    </source>
</evidence>
<dbReference type="InterPro" id="IPR050765">
    <property type="entry name" value="Riboflavin_Biosynth_HTPR"/>
</dbReference>
<dbReference type="Pfam" id="PF01872">
    <property type="entry name" value="RibD_C"/>
    <property type="match status" value="1"/>
</dbReference>
<accession>A0A9P5YJI9</accession>
<dbReference type="Proteomes" id="UP000807353">
    <property type="component" value="Unassembled WGS sequence"/>
</dbReference>
<organism evidence="14 15">
    <name type="scientific">Collybia nuda</name>
    <dbReference type="NCBI Taxonomy" id="64659"/>
    <lineage>
        <taxon>Eukaryota</taxon>
        <taxon>Fungi</taxon>
        <taxon>Dikarya</taxon>
        <taxon>Basidiomycota</taxon>
        <taxon>Agaricomycotina</taxon>
        <taxon>Agaricomycetes</taxon>
        <taxon>Agaricomycetidae</taxon>
        <taxon>Agaricales</taxon>
        <taxon>Tricholomatineae</taxon>
        <taxon>Clitocybaceae</taxon>
        <taxon>Collybia</taxon>
    </lineage>
</organism>
<proteinExistence type="inferred from homology"/>
<comment type="catalytic activity">
    <reaction evidence="12">
        <text>2,5-diamino-6-(1-D-ribitylamino)pyrimidin-4(3H)-one 5'-phosphate + NADP(+) = 2,5-diamino-6-(1-D-ribosylamino)pyrimidin-4(3H)-one 5'-phosphate + NADPH + H(+)</text>
        <dbReference type="Rhea" id="RHEA:27278"/>
        <dbReference type="ChEBI" id="CHEBI:15378"/>
        <dbReference type="ChEBI" id="CHEBI:57783"/>
        <dbReference type="ChEBI" id="CHEBI:58349"/>
        <dbReference type="ChEBI" id="CHEBI:58890"/>
        <dbReference type="ChEBI" id="CHEBI:59545"/>
        <dbReference type="EC" id="1.1.1.302"/>
    </reaction>
</comment>